<comment type="caution">
    <text evidence="2">The sequence shown here is derived from an EMBL/GenBank/DDBJ whole genome shotgun (WGS) entry which is preliminary data.</text>
</comment>
<name>A0A2M8W0G6_9RHOB</name>
<dbReference type="RefSeq" id="WP_211095394.1">
    <property type="nucleotide sequence ID" value="NZ_PGTY01000004.1"/>
</dbReference>
<accession>A0A2M8W0G6</accession>
<keyword evidence="3" id="KW-1185">Reference proteome</keyword>
<sequence length="55" mass="6404">MQRPQDATPMPPRDSHLNVPSKDEVLRVLQQDDSSRAGLQLEWMLDRCNMRERGV</sequence>
<feature type="region of interest" description="Disordered" evidence="1">
    <location>
        <begin position="1"/>
        <end position="20"/>
    </location>
</feature>
<evidence type="ECO:0000256" key="1">
    <source>
        <dbReference type="SAM" id="MobiDB-lite"/>
    </source>
</evidence>
<evidence type="ECO:0000313" key="3">
    <source>
        <dbReference type="Proteomes" id="UP000228531"/>
    </source>
</evidence>
<proteinExistence type="predicted"/>
<dbReference type="Proteomes" id="UP000228531">
    <property type="component" value="Unassembled WGS sequence"/>
</dbReference>
<evidence type="ECO:0000313" key="2">
    <source>
        <dbReference type="EMBL" id="PJI84411.1"/>
    </source>
</evidence>
<organism evidence="2 3">
    <name type="scientific">Yoonia maricola</name>
    <dbReference type="NCBI Taxonomy" id="420999"/>
    <lineage>
        <taxon>Bacteria</taxon>
        <taxon>Pseudomonadati</taxon>
        <taxon>Pseudomonadota</taxon>
        <taxon>Alphaproteobacteria</taxon>
        <taxon>Rhodobacterales</taxon>
        <taxon>Paracoccaceae</taxon>
        <taxon>Yoonia</taxon>
    </lineage>
</organism>
<gene>
    <name evidence="2" type="ORF">BC777_3469</name>
</gene>
<protein>
    <submittedName>
        <fullName evidence="2">Uncharacterized protein</fullName>
    </submittedName>
</protein>
<dbReference type="AlphaFoldDB" id="A0A2M8W0G6"/>
<reference evidence="2 3" key="1">
    <citation type="submission" date="2017-11" db="EMBL/GenBank/DDBJ databases">
        <title>Genomic Encyclopedia of Archaeal and Bacterial Type Strains, Phase II (KMG-II): From Individual Species to Whole Genera.</title>
        <authorList>
            <person name="Goeker M."/>
        </authorList>
    </citation>
    <scope>NUCLEOTIDE SEQUENCE [LARGE SCALE GENOMIC DNA]</scope>
    <source>
        <strain evidence="2 3">DSM 29128</strain>
    </source>
</reference>
<dbReference type="EMBL" id="PGTY01000004">
    <property type="protein sequence ID" value="PJI84411.1"/>
    <property type="molecule type" value="Genomic_DNA"/>
</dbReference>